<accession>E3HBV6</accession>
<dbReference type="AlphaFoldDB" id="E3HBV6"/>
<protein>
    <submittedName>
        <fullName evidence="1">Uncharacterized protein</fullName>
    </submittedName>
</protein>
<geneLocation type="plasmid" evidence="1 2">
    <name>pILYOP01</name>
</geneLocation>
<proteinExistence type="predicted"/>
<sequence length="33" mass="4211">MNILLIKRYKYDLWNYYIEIFIIKFMKINIIAI</sequence>
<dbReference type="EMBL" id="CP002282">
    <property type="protein sequence ID" value="ADO83868.1"/>
    <property type="molecule type" value="Genomic_DNA"/>
</dbReference>
<keyword evidence="2" id="KW-1185">Reference proteome</keyword>
<dbReference type="KEGG" id="ipo:Ilyop_2102"/>
<name>E3HBV6_ILYPC</name>
<evidence type="ECO:0000313" key="2">
    <source>
        <dbReference type="Proteomes" id="UP000006875"/>
    </source>
</evidence>
<organism evidence="1 2">
    <name type="scientific">Ilyobacter polytropus (strain ATCC 51220 / DSM 2926 / LMG 16218 / CuHBu1)</name>
    <dbReference type="NCBI Taxonomy" id="572544"/>
    <lineage>
        <taxon>Bacteria</taxon>
        <taxon>Fusobacteriati</taxon>
        <taxon>Fusobacteriota</taxon>
        <taxon>Fusobacteriia</taxon>
        <taxon>Fusobacteriales</taxon>
        <taxon>Fusobacteriaceae</taxon>
        <taxon>Ilyobacter</taxon>
    </lineage>
</organism>
<gene>
    <name evidence="1" type="ordered locus">Ilyop_2102</name>
</gene>
<evidence type="ECO:0000313" key="1">
    <source>
        <dbReference type="EMBL" id="ADO83868.1"/>
    </source>
</evidence>
<dbReference type="HOGENOM" id="CLU_3382304_0_0_0"/>
<reference evidence="1 2" key="1">
    <citation type="journal article" date="2010" name="Stand. Genomic Sci.">
        <title>Complete genome sequence of Ilyobacter polytropus type strain (CuHbu1).</title>
        <authorList>
            <person name="Sikorski J."/>
            <person name="Chertkov O."/>
            <person name="Lapidus A."/>
            <person name="Nolan M."/>
            <person name="Lucas S."/>
            <person name="Del Rio T.G."/>
            <person name="Tice H."/>
            <person name="Cheng J.F."/>
            <person name="Tapia R."/>
            <person name="Han C."/>
            <person name="Goodwin L."/>
            <person name="Pitluck S."/>
            <person name="Liolios K."/>
            <person name="Ivanova N."/>
            <person name="Mavromatis K."/>
            <person name="Mikhailova N."/>
            <person name="Pati A."/>
            <person name="Chen A."/>
            <person name="Palaniappan K."/>
            <person name="Land M."/>
            <person name="Hauser L."/>
            <person name="Chang Y.J."/>
            <person name="Jeffries C.D."/>
            <person name="Brambilla E."/>
            <person name="Yasawong M."/>
            <person name="Rohde M."/>
            <person name="Pukall R."/>
            <person name="Spring S."/>
            <person name="Goker M."/>
            <person name="Woyke T."/>
            <person name="Bristow J."/>
            <person name="Eisen J.A."/>
            <person name="Markowitz V."/>
            <person name="Hugenholtz P."/>
            <person name="Kyrpides N.C."/>
            <person name="Klenk H.P."/>
        </authorList>
    </citation>
    <scope>NUCLEOTIDE SEQUENCE [LARGE SCALE GENOMIC DNA]</scope>
    <source>
        <strain evidence="2">ATCC 51220 / DSM 2926 / LMG 16218 / CuHBu1</strain>
        <plasmid evidence="2">pILYOP01</plasmid>
    </source>
</reference>
<dbReference type="Proteomes" id="UP000006875">
    <property type="component" value="Plasmid pILYOP01"/>
</dbReference>
<keyword evidence="1" id="KW-0614">Plasmid</keyword>